<dbReference type="PROSITE" id="PS01023">
    <property type="entry name" value="PTR2_2"/>
    <property type="match status" value="1"/>
</dbReference>
<comment type="similarity">
    <text evidence="8">Belongs to the major facilitator superfamily. Proton-dependent oligopeptide transporter (POT/PTR) (TC 2.A.17) family.</text>
</comment>
<dbReference type="PANTHER" id="PTHR23517">
    <property type="entry name" value="RESISTANCE PROTEIN MDTM, PUTATIVE-RELATED-RELATED"/>
    <property type="match status" value="1"/>
</dbReference>
<gene>
    <name evidence="11" type="ORF">HNQ60_001956</name>
</gene>
<feature type="transmembrane region" description="Helical" evidence="9">
    <location>
        <begin position="377"/>
        <end position="395"/>
    </location>
</feature>
<evidence type="ECO:0000256" key="3">
    <source>
        <dbReference type="ARBA" id="ARBA00022475"/>
    </source>
</evidence>
<name>A0A841HLJ9_9GAMM</name>
<evidence type="ECO:0000256" key="2">
    <source>
        <dbReference type="ARBA" id="ARBA00022448"/>
    </source>
</evidence>
<keyword evidence="12" id="KW-1185">Reference proteome</keyword>
<keyword evidence="7 9" id="KW-0472">Membrane</keyword>
<dbReference type="InterPro" id="IPR018456">
    <property type="entry name" value="PTR2_symporter_CS"/>
</dbReference>
<reference evidence="11 12" key="1">
    <citation type="submission" date="2020-08" db="EMBL/GenBank/DDBJ databases">
        <title>Genomic Encyclopedia of Type Strains, Phase IV (KMG-IV): sequencing the most valuable type-strain genomes for metagenomic binning, comparative biology and taxonomic classification.</title>
        <authorList>
            <person name="Goeker M."/>
        </authorList>
    </citation>
    <scope>NUCLEOTIDE SEQUENCE [LARGE SCALE GENOMIC DNA]</scope>
    <source>
        <strain evidence="11 12">DSM 26723</strain>
    </source>
</reference>
<evidence type="ECO:0000256" key="4">
    <source>
        <dbReference type="ARBA" id="ARBA00022692"/>
    </source>
</evidence>
<evidence type="ECO:0000313" key="12">
    <source>
        <dbReference type="Proteomes" id="UP000588068"/>
    </source>
</evidence>
<dbReference type="NCBIfam" id="TIGR00924">
    <property type="entry name" value="yjdL_sub1_fam"/>
    <property type="match status" value="1"/>
</dbReference>
<dbReference type="InterPro" id="IPR050171">
    <property type="entry name" value="MFS_Transporters"/>
</dbReference>
<keyword evidence="5" id="KW-0653">Protein transport</keyword>
<dbReference type="PROSITE" id="PS01022">
    <property type="entry name" value="PTR2_1"/>
    <property type="match status" value="1"/>
</dbReference>
<organism evidence="11 12">
    <name type="scientific">Povalibacter uvarum</name>
    <dbReference type="NCBI Taxonomy" id="732238"/>
    <lineage>
        <taxon>Bacteria</taxon>
        <taxon>Pseudomonadati</taxon>
        <taxon>Pseudomonadota</taxon>
        <taxon>Gammaproteobacteria</taxon>
        <taxon>Steroidobacterales</taxon>
        <taxon>Steroidobacteraceae</taxon>
        <taxon>Povalibacter</taxon>
    </lineage>
</organism>
<protein>
    <submittedName>
        <fullName evidence="11">POT family proton-dependent oligopeptide transporter</fullName>
    </submittedName>
</protein>
<dbReference type="InterPro" id="IPR000109">
    <property type="entry name" value="POT_fam"/>
</dbReference>
<evidence type="ECO:0000256" key="1">
    <source>
        <dbReference type="ARBA" id="ARBA00004651"/>
    </source>
</evidence>
<dbReference type="RefSeq" id="WP_184331102.1">
    <property type="nucleotide sequence ID" value="NZ_JACHHZ010000002.1"/>
</dbReference>
<evidence type="ECO:0000256" key="9">
    <source>
        <dbReference type="SAM" id="Phobius"/>
    </source>
</evidence>
<comment type="caution">
    <text evidence="11">The sequence shown here is derived from an EMBL/GenBank/DDBJ whole genome shotgun (WGS) entry which is preliminary data.</text>
</comment>
<feature type="transmembrane region" description="Helical" evidence="9">
    <location>
        <begin position="259"/>
        <end position="281"/>
    </location>
</feature>
<feature type="transmembrane region" description="Helical" evidence="9">
    <location>
        <begin position="444"/>
        <end position="465"/>
    </location>
</feature>
<dbReference type="GO" id="GO:0006857">
    <property type="term" value="P:oligopeptide transport"/>
    <property type="evidence" value="ECO:0007669"/>
    <property type="project" value="InterPro"/>
</dbReference>
<proteinExistence type="inferred from homology"/>
<keyword evidence="2 8" id="KW-0813">Transport</keyword>
<feature type="transmembrane region" description="Helical" evidence="9">
    <location>
        <begin position="407"/>
        <end position="432"/>
    </location>
</feature>
<dbReference type="PROSITE" id="PS50850">
    <property type="entry name" value="MFS"/>
    <property type="match status" value="1"/>
</dbReference>
<keyword evidence="6 9" id="KW-1133">Transmembrane helix</keyword>
<feature type="transmembrane region" description="Helical" evidence="9">
    <location>
        <begin position="293"/>
        <end position="310"/>
    </location>
</feature>
<dbReference type="CDD" id="cd17346">
    <property type="entry name" value="MFS_DtpA_like"/>
    <property type="match status" value="1"/>
</dbReference>
<dbReference type="Gene3D" id="1.20.1250.20">
    <property type="entry name" value="MFS general substrate transporter like domains"/>
    <property type="match status" value="1"/>
</dbReference>
<keyword evidence="3" id="KW-1003">Cell membrane</keyword>
<keyword evidence="5" id="KW-0571">Peptide transport</keyword>
<feature type="transmembrane region" description="Helical" evidence="9">
    <location>
        <begin position="95"/>
        <end position="113"/>
    </location>
</feature>
<evidence type="ECO:0000256" key="6">
    <source>
        <dbReference type="ARBA" id="ARBA00022989"/>
    </source>
</evidence>
<feature type="transmembrane region" description="Helical" evidence="9">
    <location>
        <begin position="119"/>
        <end position="137"/>
    </location>
</feature>
<evidence type="ECO:0000256" key="7">
    <source>
        <dbReference type="ARBA" id="ARBA00023136"/>
    </source>
</evidence>
<feature type="transmembrane region" description="Helical" evidence="9">
    <location>
        <begin position="65"/>
        <end position="86"/>
    </location>
</feature>
<dbReference type="Pfam" id="PF00854">
    <property type="entry name" value="PTR2"/>
    <property type="match status" value="1"/>
</dbReference>
<dbReference type="InterPro" id="IPR005279">
    <property type="entry name" value="Dipep/tripep_permease"/>
</dbReference>
<evidence type="ECO:0000313" key="11">
    <source>
        <dbReference type="EMBL" id="MBB6093078.1"/>
    </source>
</evidence>
<evidence type="ECO:0000259" key="10">
    <source>
        <dbReference type="PROSITE" id="PS50850"/>
    </source>
</evidence>
<feature type="transmembrane region" description="Helical" evidence="9">
    <location>
        <begin position="158"/>
        <end position="181"/>
    </location>
</feature>
<feature type="domain" description="Major facilitator superfamily (MFS) profile" evidence="10">
    <location>
        <begin position="26"/>
        <end position="499"/>
    </location>
</feature>
<dbReference type="EMBL" id="JACHHZ010000002">
    <property type="protein sequence ID" value="MBB6093078.1"/>
    <property type="molecule type" value="Genomic_DNA"/>
</dbReference>
<evidence type="ECO:0000256" key="5">
    <source>
        <dbReference type="ARBA" id="ARBA00022856"/>
    </source>
</evidence>
<dbReference type="SUPFAM" id="SSF103473">
    <property type="entry name" value="MFS general substrate transporter"/>
    <property type="match status" value="2"/>
</dbReference>
<comment type="subcellular location">
    <subcellularLocation>
        <location evidence="1">Cell membrane</location>
        <topology evidence="1">Multi-pass membrane protein</topology>
    </subcellularLocation>
    <subcellularLocation>
        <location evidence="8">Membrane</location>
        <topology evidence="8">Multi-pass membrane protein</topology>
    </subcellularLocation>
</comment>
<dbReference type="GO" id="GO:1904680">
    <property type="term" value="F:peptide transmembrane transporter activity"/>
    <property type="evidence" value="ECO:0007669"/>
    <property type="project" value="InterPro"/>
</dbReference>
<accession>A0A841HLJ9</accession>
<evidence type="ECO:0000256" key="8">
    <source>
        <dbReference type="RuleBase" id="RU003755"/>
    </source>
</evidence>
<dbReference type="Proteomes" id="UP000588068">
    <property type="component" value="Unassembled WGS sequence"/>
</dbReference>
<feature type="transmembrane region" description="Helical" evidence="9">
    <location>
        <begin position="230"/>
        <end position="253"/>
    </location>
</feature>
<dbReference type="InterPro" id="IPR036259">
    <property type="entry name" value="MFS_trans_sf"/>
</dbReference>
<feature type="transmembrane region" description="Helical" evidence="9">
    <location>
        <begin position="345"/>
        <end position="365"/>
    </location>
</feature>
<feature type="transmembrane region" description="Helical" evidence="9">
    <location>
        <begin position="187"/>
        <end position="209"/>
    </location>
</feature>
<dbReference type="PANTHER" id="PTHR23517:SF15">
    <property type="entry name" value="PROTON-DEPENDENT OLIGOPEPTIDE FAMILY TRANSPORT PROTEIN"/>
    <property type="match status" value="1"/>
</dbReference>
<feature type="transmembrane region" description="Helical" evidence="9">
    <location>
        <begin position="477"/>
        <end position="494"/>
    </location>
</feature>
<dbReference type="InterPro" id="IPR020846">
    <property type="entry name" value="MFS_dom"/>
</dbReference>
<keyword evidence="4 8" id="KW-0812">Transmembrane</keyword>
<dbReference type="AlphaFoldDB" id="A0A841HLJ9"/>
<dbReference type="GO" id="GO:0005886">
    <property type="term" value="C:plasma membrane"/>
    <property type="evidence" value="ECO:0007669"/>
    <property type="project" value="UniProtKB-SubCell"/>
</dbReference>
<sequence>MNQPTQTTPDSTQGPQIFGHPRGLATLFLTEMGERFTYYGMRALLILFLADSARGGFGFDDKTASAIYGLYISASYILCLPGGWIADRLIGARRAVWHGGVLIVIGNALLALGSTPSTFFGGLIVITCGVGMLKPNVSAMVADLYPEGGGRRDAGFTIFYMGINIGGFLGPIVTGLLGVAYGWNVAFAAGAVFMIMGLIFFKVFGHYLGNAGMQMSGAHGEHSASNRKHSWMIVGAMVGVILVAYLLAVAGVYTIDPLTLAQTTGFVLFAVAIGYFAYIFLFAGLDTTERKRMAVILFLFIGCMLFWAGFEQTGASLNLFAERYVDRTIGWLGNWEIPTTWFQSFNSMFILIFAVPFSMLWVALAKRNLDPSAPAKFGLGLIMLGLGFVFMVWAANIVSDGGKAMPYLLILTYLLHTYGELCLSPVGLSYVTKLAPARFVSQMMGVWFLATSLGNLSAGLLSGIFETTNVQAMPGQFMKFVIFICAAGVVLLLLSRPVKKLMVGVK</sequence>